<proteinExistence type="predicted"/>
<protein>
    <submittedName>
        <fullName evidence="2">Tetratricopeptide repeat-containing protein</fullName>
    </submittedName>
</protein>
<evidence type="ECO:0000313" key="3">
    <source>
        <dbReference type="Proteomes" id="UP000198407"/>
    </source>
</evidence>
<dbReference type="AlphaFoldDB" id="A0A239L4V5"/>
<dbReference type="SUPFAM" id="SSF48452">
    <property type="entry name" value="TPR-like"/>
    <property type="match status" value="1"/>
</dbReference>
<dbReference type="SMART" id="SM00028">
    <property type="entry name" value="TPR"/>
    <property type="match status" value="2"/>
</dbReference>
<name>A0A239L4V5_9PSED</name>
<dbReference type="InterPro" id="IPR019734">
    <property type="entry name" value="TPR_rpt"/>
</dbReference>
<dbReference type="EMBL" id="FZOL01000031">
    <property type="protein sequence ID" value="SNT24853.1"/>
    <property type="molecule type" value="Genomic_DNA"/>
</dbReference>
<feature type="repeat" description="TPR" evidence="1">
    <location>
        <begin position="4"/>
        <end position="37"/>
    </location>
</feature>
<dbReference type="Gene3D" id="1.25.40.10">
    <property type="entry name" value="Tetratricopeptide repeat domain"/>
    <property type="match status" value="1"/>
</dbReference>
<dbReference type="InterPro" id="IPR011990">
    <property type="entry name" value="TPR-like_helical_dom_sf"/>
</dbReference>
<reference evidence="3" key="1">
    <citation type="submission" date="2017-06" db="EMBL/GenBank/DDBJ databases">
        <authorList>
            <person name="Varghese N."/>
            <person name="Submissions S."/>
        </authorList>
    </citation>
    <scope>NUCLEOTIDE SEQUENCE [LARGE SCALE GENOMIC DNA]</scope>
    <source>
        <strain evidence="3">DSM 22348</strain>
    </source>
</reference>
<organism evidence="2 3">
    <name type="scientific">Pseudomonas japonica</name>
    <dbReference type="NCBI Taxonomy" id="256466"/>
    <lineage>
        <taxon>Bacteria</taxon>
        <taxon>Pseudomonadati</taxon>
        <taxon>Pseudomonadota</taxon>
        <taxon>Gammaproteobacteria</taxon>
        <taxon>Pseudomonadales</taxon>
        <taxon>Pseudomonadaceae</taxon>
        <taxon>Pseudomonas</taxon>
    </lineage>
</organism>
<dbReference type="STRING" id="1215104.GCA_000730585_00828"/>
<dbReference type="OrthoDB" id="6710246at2"/>
<dbReference type="Proteomes" id="UP000198407">
    <property type="component" value="Unassembled WGS sequence"/>
</dbReference>
<dbReference type="PROSITE" id="PS50005">
    <property type="entry name" value="TPR"/>
    <property type="match status" value="1"/>
</dbReference>
<evidence type="ECO:0000256" key="1">
    <source>
        <dbReference type="PROSITE-ProRule" id="PRU00339"/>
    </source>
</evidence>
<accession>A0A239L4V5</accession>
<dbReference type="RefSeq" id="WP_042128994.1">
    <property type="nucleotide sequence ID" value="NZ_FZOL01000031.1"/>
</dbReference>
<sequence>MLEAHEYLHLAIHASQENNHHTALDYLERALALEPDNPGVRYFQAAEYAELGLYPRAILCMTTVLELDPNMDLARFQLGLLHLQQQQTEQARAAFELLFANGTDESLRVFADAYVALIDEEQEVAIDKFERGLALCENLPLKGDMLRVLATLKPEDSPAPAEAPAAQDNAPVFLGAYRDVLETP</sequence>
<dbReference type="Pfam" id="PF13432">
    <property type="entry name" value="TPR_16"/>
    <property type="match status" value="1"/>
</dbReference>
<keyword evidence="3" id="KW-1185">Reference proteome</keyword>
<evidence type="ECO:0000313" key="2">
    <source>
        <dbReference type="EMBL" id="SNT24853.1"/>
    </source>
</evidence>
<gene>
    <name evidence="2" type="ORF">SAMN05444352_13139</name>
</gene>
<keyword evidence="1" id="KW-0802">TPR repeat</keyword>